<keyword evidence="11" id="KW-1185">Reference proteome</keyword>
<dbReference type="Pfam" id="PF00270">
    <property type="entry name" value="DEAD"/>
    <property type="match status" value="1"/>
</dbReference>
<dbReference type="InterPro" id="IPR014001">
    <property type="entry name" value="Helicase_ATP-bd"/>
</dbReference>
<dbReference type="KEGG" id="fbl:Fbal_3243"/>
<dbReference type="EC" id="5.6.2.4" evidence="7"/>
<evidence type="ECO:0000256" key="4">
    <source>
        <dbReference type="ARBA" id="ARBA00023125"/>
    </source>
</evidence>
<feature type="domain" description="Helicase ATP-binding" evidence="8">
    <location>
        <begin position="20"/>
        <end position="210"/>
    </location>
</feature>
<dbReference type="InterPro" id="IPR027417">
    <property type="entry name" value="P-loop_NTPase"/>
</dbReference>
<dbReference type="STRING" id="550540.Fbal_3243"/>
<dbReference type="GO" id="GO:0043138">
    <property type="term" value="F:3'-5' DNA helicase activity"/>
    <property type="evidence" value="ECO:0007669"/>
    <property type="project" value="UniProtKB-EC"/>
</dbReference>
<dbReference type="HOGENOM" id="CLU_016196_0_0_6"/>
<dbReference type="PANTHER" id="PTHR13710:SF105">
    <property type="entry name" value="ATP-DEPENDENT DNA HELICASE Q1"/>
    <property type="match status" value="1"/>
</dbReference>
<name>E1SVZ1_FERBD</name>
<dbReference type="GO" id="GO:0009378">
    <property type="term" value="F:four-way junction helicase activity"/>
    <property type="evidence" value="ECO:0007669"/>
    <property type="project" value="TreeGrafter"/>
</dbReference>
<evidence type="ECO:0000259" key="9">
    <source>
        <dbReference type="PROSITE" id="PS51194"/>
    </source>
</evidence>
<reference evidence="10 11" key="1">
    <citation type="journal article" date="2010" name="Stand. Genomic Sci.">
        <title>Complete genome sequence of Ferrimonas balearica type strain (PAT).</title>
        <authorList>
            <person name="Nolan M."/>
            <person name="Sikorski J."/>
            <person name="Davenport K."/>
            <person name="Lucas S."/>
            <person name="Glavina Del Rio T."/>
            <person name="Tice H."/>
            <person name="Cheng J."/>
            <person name="Goodwin L."/>
            <person name="Pitluck S."/>
            <person name="Liolios K."/>
            <person name="Ivanova N."/>
            <person name="Mavromatis K."/>
            <person name="Ovchinnikova G."/>
            <person name="Pati A."/>
            <person name="Chen A."/>
            <person name="Palaniappan K."/>
            <person name="Land M."/>
            <person name="Hauser L."/>
            <person name="Chang Y."/>
            <person name="Jeffries C."/>
            <person name="Tapia R."/>
            <person name="Brettin T."/>
            <person name="Detter J."/>
            <person name="Han C."/>
            <person name="Yasawong M."/>
            <person name="Rohde M."/>
            <person name="Tindall B."/>
            <person name="Goker M."/>
            <person name="Woyke T."/>
            <person name="Bristow J."/>
            <person name="Eisen J."/>
            <person name="Markowitz V."/>
            <person name="Hugenholtz P."/>
            <person name="Kyrpides N."/>
            <person name="Klenk H."/>
            <person name="Lapidus A."/>
        </authorList>
    </citation>
    <scope>NUCLEOTIDE SEQUENCE [LARGE SCALE GENOMIC DNA]</scope>
    <source>
        <strain evidence="11">DSM 9799 / CCM 4581 / KCTC 23876 / PAT</strain>
    </source>
</reference>
<keyword evidence="4" id="KW-0238">DNA-binding</keyword>
<dbReference type="Pfam" id="PF00271">
    <property type="entry name" value="Helicase_C"/>
    <property type="match status" value="1"/>
</dbReference>
<dbReference type="eggNOG" id="COG0514">
    <property type="taxonomic scope" value="Bacteria"/>
</dbReference>
<organism evidence="10 11">
    <name type="scientific">Ferrimonas balearica (strain DSM 9799 / CCM 4581 / KCTC 23876 / PAT)</name>
    <dbReference type="NCBI Taxonomy" id="550540"/>
    <lineage>
        <taxon>Bacteria</taxon>
        <taxon>Pseudomonadati</taxon>
        <taxon>Pseudomonadota</taxon>
        <taxon>Gammaproteobacteria</taxon>
        <taxon>Alteromonadales</taxon>
        <taxon>Ferrimonadaceae</taxon>
        <taxon>Ferrimonas</taxon>
    </lineage>
</organism>
<dbReference type="Gene3D" id="3.40.50.300">
    <property type="entry name" value="P-loop containing nucleotide triphosphate hydrolases"/>
    <property type="match status" value="2"/>
</dbReference>
<keyword evidence="3" id="KW-0067">ATP-binding</keyword>
<dbReference type="AlphaFoldDB" id="E1SVZ1"/>
<dbReference type="Proteomes" id="UP000006683">
    <property type="component" value="Chromosome"/>
</dbReference>
<evidence type="ECO:0000256" key="7">
    <source>
        <dbReference type="ARBA" id="ARBA00034808"/>
    </source>
</evidence>
<comment type="catalytic activity">
    <reaction evidence="6">
        <text>Couples ATP hydrolysis with the unwinding of duplex DNA by translocating in the 3'-5' direction.</text>
        <dbReference type="EC" id="5.6.2.4"/>
    </reaction>
</comment>
<protein>
    <recommendedName>
        <fullName evidence="7">DNA 3'-5' helicase</fullName>
        <ecNumber evidence="7">5.6.2.4</ecNumber>
    </recommendedName>
</protein>
<evidence type="ECO:0000256" key="5">
    <source>
        <dbReference type="ARBA" id="ARBA00023235"/>
    </source>
</evidence>
<dbReference type="PANTHER" id="PTHR13710">
    <property type="entry name" value="DNA HELICASE RECQ FAMILY MEMBER"/>
    <property type="match status" value="1"/>
</dbReference>
<feature type="domain" description="Helicase C-terminal" evidence="9">
    <location>
        <begin position="233"/>
        <end position="385"/>
    </location>
</feature>
<gene>
    <name evidence="10" type="ordered locus">Fbal_3243</name>
</gene>
<dbReference type="GO" id="GO:0006281">
    <property type="term" value="P:DNA repair"/>
    <property type="evidence" value="ECO:0007669"/>
    <property type="project" value="TreeGrafter"/>
</dbReference>
<keyword evidence="2" id="KW-0547">Nucleotide-binding</keyword>
<evidence type="ECO:0000256" key="1">
    <source>
        <dbReference type="ARBA" id="ARBA00005446"/>
    </source>
</evidence>
<dbReference type="PROSITE" id="PS51194">
    <property type="entry name" value="HELICASE_CTER"/>
    <property type="match status" value="1"/>
</dbReference>
<dbReference type="GO" id="GO:0005524">
    <property type="term" value="F:ATP binding"/>
    <property type="evidence" value="ECO:0007669"/>
    <property type="project" value="UniProtKB-KW"/>
</dbReference>
<keyword evidence="10" id="KW-0378">Hydrolase</keyword>
<dbReference type="PROSITE" id="PS51192">
    <property type="entry name" value="HELICASE_ATP_BIND_1"/>
    <property type="match status" value="1"/>
</dbReference>
<dbReference type="EMBL" id="CP002209">
    <property type="protein sequence ID" value="ADN77442.1"/>
    <property type="molecule type" value="Genomic_DNA"/>
</dbReference>
<keyword evidence="10" id="KW-0347">Helicase</keyword>
<dbReference type="SMART" id="SM00490">
    <property type="entry name" value="HELICc"/>
    <property type="match status" value="1"/>
</dbReference>
<dbReference type="NCBIfam" id="NF041063">
    <property type="entry name" value="DpdF"/>
    <property type="match status" value="1"/>
</dbReference>
<dbReference type="GO" id="GO:0003677">
    <property type="term" value="F:DNA binding"/>
    <property type="evidence" value="ECO:0007669"/>
    <property type="project" value="UniProtKB-KW"/>
</dbReference>
<dbReference type="GO" id="GO:0005737">
    <property type="term" value="C:cytoplasm"/>
    <property type="evidence" value="ECO:0007669"/>
    <property type="project" value="TreeGrafter"/>
</dbReference>
<dbReference type="SMART" id="SM00487">
    <property type="entry name" value="DEXDc"/>
    <property type="match status" value="1"/>
</dbReference>
<dbReference type="GO" id="GO:0005694">
    <property type="term" value="C:chromosome"/>
    <property type="evidence" value="ECO:0007669"/>
    <property type="project" value="TreeGrafter"/>
</dbReference>
<sequence length="724" mass="80866">MGKGYNQYQAPGQREAVRAALLSEPGSTLLVNLPTGTGKTLVGQVMAMAAPRENALSVVIVPTVALALEQAERYREEICKQGGKAEDVVAWHASLDVEQRREVRSRIRQGTQRLVVTSPEAVCSSLTPVLFDAAENGGLRHLIVDEAHLVIQWGAGFRPEFQQLGGLVRGLRTASKQQGVTPCITVLMTATLTEDTRQGLRDTFGTLMTEIHACHLRPEPAYWCARAETHAMKQQWVMEALAHAPRPLILYCTRPAEARQWQHLLLESGYGRLGVFTGLTKTERRIELLEQWRENHLDIMVATSAFGVGMDKNDVRCVIHATVPENMDRYYQEVGRAGRDGLAATSLLIYTNDDMKFAERIGGETVISVDLGYERWCSMWQRAESLSDGHYRINLANLVPRLHRLSKQNKSWNLRTILLMVRAGVIQLDAVRQQIPQQQATQSDADYERAVQDTMKKYRDSLVVRPLAADHTQLSFWQSHLEPVRQVIAMSASSNLAALKSWLATPVELPLCQTLTSLYTLSDAYASKACGGCPACRQRSASLFSYVMPEAKLNREFAVQTSHSRWRALTGLEGSRCFIMYPRPDGSTKSQREWARSTVQLIKALAHAGVISSVRISADSDFAMLQSVFKRTGGIKPELLTRFSEQSTEKPAVPWPELLIPSNAEYKSGYVIPRPLRLFGGPLQLALVPEDMVDPKHVAGELFVKLDNNNWVRRDTLMQALGKR</sequence>
<evidence type="ECO:0000256" key="6">
    <source>
        <dbReference type="ARBA" id="ARBA00034617"/>
    </source>
</evidence>
<evidence type="ECO:0000313" key="11">
    <source>
        <dbReference type="Proteomes" id="UP000006683"/>
    </source>
</evidence>
<keyword evidence="5" id="KW-0413">Isomerase</keyword>
<evidence type="ECO:0000259" key="8">
    <source>
        <dbReference type="PROSITE" id="PS51192"/>
    </source>
</evidence>
<proteinExistence type="inferred from homology"/>
<evidence type="ECO:0000256" key="2">
    <source>
        <dbReference type="ARBA" id="ARBA00022741"/>
    </source>
</evidence>
<dbReference type="InterPro" id="IPR001650">
    <property type="entry name" value="Helicase_C-like"/>
</dbReference>
<evidence type="ECO:0000313" key="10">
    <source>
        <dbReference type="EMBL" id="ADN77442.1"/>
    </source>
</evidence>
<accession>E1SVZ1</accession>
<dbReference type="InterPro" id="IPR011545">
    <property type="entry name" value="DEAD/DEAH_box_helicase_dom"/>
</dbReference>
<evidence type="ECO:0000256" key="3">
    <source>
        <dbReference type="ARBA" id="ARBA00022840"/>
    </source>
</evidence>
<comment type="similarity">
    <text evidence="1">Belongs to the helicase family. RecQ subfamily.</text>
</comment>
<dbReference type="GO" id="GO:0006310">
    <property type="term" value="P:DNA recombination"/>
    <property type="evidence" value="ECO:0007669"/>
    <property type="project" value="TreeGrafter"/>
</dbReference>
<dbReference type="SUPFAM" id="SSF52540">
    <property type="entry name" value="P-loop containing nucleoside triphosphate hydrolases"/>
    <property type="match status" value="1"/>
</dbReference>